<dbReference type="RefSeq" id="WP_091233262.1">
    <property type="nucleotide sequence ID" value="NZ_FMKA01000009.1"/>
</dbReference>
<dbReference type="InterPro" id="IPR018496">
    <property type="entry name" value="PsdUridine_synth_RsuA/RluB_CS"/>
</dbReference>
<dbReference type="SUPFAM" id="SSF55120">
    <property type="entry name" value="Pseudouridine synthase"/>
    <property type="match status" value="1"/>
</dbReference>
<dbReference type="PROSITE" id="PS50889">
    <property type="entry name" value="S4"/>
    <property type="match status" value="1"/>
</dbReference>
<dbReference type="Proteomes" id="UP000199315">
    <property type="component" value="Unassembled WGS sequence"/>
</dbReference>
<dbReference type="InterPro" id="IPR006145">
    <property type="entry name" value="PsdUridine_synth_RsuA/RluA"/>
</dbReference>
<feature type="region of interest" description="Disordered" evidence="5">
    <location>
        <begin position="253"/>
        <end position="375"/>
    </location>
</feature>
<evidence type="ECO:0000256" key="4">
    <source>
        <dbReference type="RuleBase" id="RU003887"/>
    </source>
</evidence>
<evidence type="ECO:0000313" key="7">
    <source>
        <dbReference type="EMBL" id="SCP97304.1"/>
    </source>
</evidence>
<dbReference type="InterPro" id="IPR042092">
    <property type="entry name" value="PsdUridine_s_RsuA/RluB/E/F_cat"/>
</dbReference>
<dbReference type="Pfam" id="PF00849">
    <property type="entry name" value="PseudoU_synth_2"/>
    <property type="match status" value="1"/>
</dbReference>
<feature type="compositionally biased region" description="Basic and acidic residues" evidence="5">
    <location>
        <begin position="282"/>
        <end position="291"/>
    </location>
</feature>
<dbReference type="GO" id="GO:0000455">
    <property type="term" value="P:enzyme-directed rRNA pseudouridine synthesis"/>
    <property type="evidence" value="ECO:0007669"/>
    <property type="project" value="UniProtKB-ARBA"/>
</dbReference>
<name>A0A1D3TTL2_9FIRM</name>
<dbReference type="FunFam" id="3.30.70.1560:FF:000002">
    <property type="entry name" value="Pseudouridine synthase"/>
    <property type="match status" value="1"/>
</dbReference>
<evidence type="ECO:0000313" key="8">
    <source>
        <dbReference type="Proteomes" id="UP000199315"/>
    </source>
</evidence>
<accession>A0A1D3TTL2</accession>
<reference evidence="7 8" key="1">
    <citation type="submission" date="2016-09" db="EMBL/GenBank/DDBJ databases">
        <authorList>
            <person name="Capua I."/>
            <person name="De Benedictis P."/>
            <person name="Joannis T."/>
            <person name="Lombin L.H."/>
            <person name="Cattoli G."/>
        </authorList>
    </citation>
    <scope>NUCLEOTIDE SEQUENCE [LARGE SCALE GENOMIC DNA]</scope>
    <source>
        <strain evidence="7 8">GluBS11</strain>
    </source>
</reference>
<dbReference type="InterPro" id="IPR020103">
    <property type="entry name" value="PsdUridine_synth_cat_dom_sf"/>
</dbReference>
<dbReference type="AlphaFoldDB" id="A0A1D3TTL2"/>
<dbReference type="Gene3D" id="3.30.70.580">
    <property type="entry name" value="Pseudouridine synthase I, catalytic domain, N-terminal subdomain"/>
    <property type="match status" value="1"/>
</dbReference>
<evidence type="ECO:0000259" key="6">
    <source>
        <dbReference type="SMART" id="SM00363"/>
    </source>
</evidence>
<dbReference type="InterPro" id="IPR000748">
    <property type="entry name" value="PsdUridine_synth_RsuA/RluB/E/F"/>
</dbReference>
<sequence length="375" mass="42112">MTTIKRESVEHINENGQETVRLNKYLSDAGFCSRREADRLIEEGKVLVDGRKAEMGEQVSPSQQISVDGKLVEPEEKMILIAVNKPVGIVCTTDKREPDNIVDFIGFKQRIYPVGRLDKESEGLLLMTNNGDIVNKMMRSGNMHEKEYLVTVNKVVTSDFIKNMSSGVPILDTITRECEIEATGKYTFRIVLTQGLNRQIRRMCEYLGYRVTRLQRIRIMNIRLGKLQVGGYRNVTDAELKVLNSLMENSSNTTVIPAAGGKRPESQKYESRKPASGKPKSGKHESGKPESWKPASQKPESQKPESQKPAFQKPASGKPASGKPASQKTTPYKQELQKNAKQKPAGNKPGYKKENFTNQKPGNRKPQNKSRGYQK</sequence>
<dbReference type="PANTHER" id="PTHR47683">
    <property type="entry name" value="PSEUDOURIDINE SYNTHASE FAMILY PROTEIN-RELATED"/>
    <property type="match status" value="1"/>
</dbReference>
<dbReference type="SUPFAM" id="SSF55174">
    <property type="entry name" value="Alpha-L RNA-binding motif"/>
    <property type="match status" value="1"/>
</dbReference>
<dbReference type="PROSITE" id="PS01149">
    <property type="entry name" value="PSI_RSU"/>
    <property type="match status" value="1"/>
</dbReference>
<dbReference type="NCBIfam" id="TIGR00093">
    <property type="entry name" value="pseudouridine synthase"/>
    <property type="match status" value="1"/>
</dbReference>
<evidence type="ECO:0000256" key="5">
    <source>
        <dbReference type="SAM" id="MobiDB-lite"/>
    </source>
</evidence>
<dbReference type="InterPro" id="IPR020094">
    <property type="entry name" value="TruA/RsuA/RluB/E/F_N"/>
</dbReference>
<evidence type="ECO:0000256" key="1">
    <source>
        <dbReference type="ARBA" id="ARBA00008348"/>
    </source>
</evidence>
<proteinExistence type="inferred from homology"/>
<keyword evidence="2 4" id="KW-0413">Isomerase</keyword>
<dbReference type="EMBL" id="FMKA01000009">
    <property type="protein sequence ID" value="SCP97304.1"/>
    <property type="molecule type" value="Genomic_DNA"/>
</dbReference>
<dbReference type="InterPro" id="IPR002942">
    <property type="entry name" value="S4_RNA-bd"/>
</dbReference>
<gene>
    <name evidence="7" type="ORF">SAMN05421730_1009112</name>
</gene>
<protein>
    <recommendedName>
        <fullName evidence="4">Pseudouridine synthase</fullName>
        <ecNumber evidence="4">5.4.99.-</ecNumber>
    </recommendedName>
</protein>
<evidence type="ECO:0000256" key="3">
    <source>
        <dbReference type="PROSITE-ProRule" id="PRU00182"/>
    </source>
</evidence>
<dbReference type="PANTHER" id="PTHR47683:SF2">
    <property type="entry name" value="RNA-BINDING S4 DOMAIN-CONTAINING PROTEIN"/>
    <property type="match status" value="1"/>
</dbReference>
<dbReference type="Gene3D" id="3.10.290.10">
    <property type="entry name" value="RNA-binding S4 domain"/>
    <property type="match status" value="1"/>
</dbReference>
<feature type="compositionally biased region" description="Basic residues" evidence="5">
    <location>
        <begin position="362"/>
        <end position="375"/>
    </location>
</feature>
<dbReference type="FunFam" id="3.10.290.10:FF:000003">
    <property type="entry name" value="Pseudouridine synthase"/>
    <property type="match status" value="1"/>
</dbReference>
<dbReference type="NCBIfam" id="NF007784">
    <property type="entry name" value="PRK10475.1"/>
    <property type="match status" value="1"/>
</dbReference>
<dbReference type="Gene3D" id="3.30.70.1560">
    <property type="entry name" value="Alpha-L RNA-binding motif"/>
    <property type="match status" value="1"/>
</dbReference>
<dbReference type="InterPro" id="IPR050343">
    <property type="entry name" value="RsuA_PseudoU_synthase"/>
</dbReference>
<dbReference type="SMART" id="SM00363">
    <property type="entry name" value="S4"/>
    <property type="match status" value="1"/>
</dbReference>
<dbReference type="STRING" id="1619234.SAMN05421730_1009112"/>
<feature type="compositionally biased region" description="Basic and acidic residues" evidence="5">
    <location>
        <begin position="262"/>
        <end position="273"/>
    </location>
</feature>
<dbReference type="CDD" id="cd02554">
    <property type="entry name" value="PseudoU_synth_RluF"/>
    <property type="match status" value="1"/>
</dbReference>
<evidence type="ECO:0000256" key="2">
    <source>
        <dbReference type="ARBA" id="ARBA00023235"/>
    </source>
</evidence>
<dbReference type="CDD" id="cd00165">
    <property type="entry name" value="S4"/>
    <property type="match status" value="1"/>
</dbReference>
<dbReference type="OrthoDB" id="9807213at2"/>
<organism evidence="7 8">
    <name type="scientific">Anaerobium acetethylicum</name>
    <dbReference type="NCBI Taxonomy" id="1619234"/>
    <lineage>
        <taxon>Bacteria</taxon>
        <taxon>Bacillati</taxon>
        <taxon>Bacillota</taxon>
        <taxon>Clostridia</taxon>
        <taxon>Lachnospirales</taxon>
        <taxon>Lachnospiraceae</taxon>
        <taxon>Anaerobium</taxon>
    </lineage>
</organism>
<dbReference type="Pfam" id="PF01479">
    <property type="entry name" value="S4"/>
    <property type="match status" value="1"/>
</dbReference>
<feature type="domain" description="RNA-binding S4" evidence="6">
    <location>
        <begin position="20"/>
        <end position="77"/>
    </location>
</feature>
<dbReference type="InterPro" id="IPR036986">
    <property type="entry name" value="S4_RNA-bd_sf"/>
</dbReference>
<keyword evidence="3" id="KW-0694">RNA-binding</keyword>
<dbReference type="EC" id="5.4.99.-" evidence="4"/>
<comment type="similarity">
    <text evidence="1 4">Belongs to the pseudouridine synthase RsuA family.</text>
</comment>
<keyword evidence="8" id="KW-1185">Reference proteome</keyword>
<dbReference type="GO" id="GO:0003723">
    <property type="term" value="F:RNA binding"/>
    <property type="evidence" value="ECO:0007669"/>
    <property type="project" value="UniProtKB-KW"/>
</dbReference>
<dbReference type="GO" id="GO:0120159">
    <property type="term" value="F:rRNA pseudouridine synthase activity"/>
    <property type="evidence" value="ECO:0007669"/>
    <property type="project" value="UniProtKB-ARBA"/>
</dbReference>